<dbReference type="InterPro" id="IPR032421">
    <property type="entry name" value="PMT_4TMC"/>
</dbReference>
<comment type="similarity">
    <text evidence="3">Belongs to the glycosyltransferase 39 family.</text>
</comment>
<dbReference type="OrthoDB" id="5561486at2759"/>
<keyword evidence="18" id="KW-1185">Reference proteome</keyword>
<feature type="transmembrane region" description="Helical" evidence="16">
    <location>
        <begin position="212"/>
        <end position="230"/>
    </location>
</feature>
<dbReference type="InParanoid" id="A0A6P8IMM6"/>
<keyword evidence="11 16" id="KW-0472">Membrane</keyword>
<dbReference type="InterPro" id="IPR036300">
    <property type="entry name" value="MIR_dom_sf"/>
</dbReference>
<keyword evidence="5" id="KW-0328">Glycosyltransferase</keyword>
<dbReference type="PROSITE" id="PS50919">
    <property type="entry name" value="MIR"/>
    <property type="match status" value="3"/>
</dbReference>
<feature type="transmembrane region" description="Helical" evidence="16">
    <location>
        <begin position="268"/>
        <end position="301"/>
    </location>
</feature>
<dbReference type="FunFam" id="2.80.10.50:FF:000012">
    <property type="entry name" value="Protein O-mannosyl-transferase 1"/>
    <property type="match status" value="1"/>
</dbReference>
<evidence type="ECO:0000256" key="8">
    <source>
        <dbReference type="ARBA" id="ARBA00022737"/>
    </source>
</evidence>
<evidence type="ECO:0000256" key="1">
    <source>
        <dbReference type="ARBA" id="ARBA00004477"/>
    </source>
</evidence>
<dbReference type="KEGG" id="aten:116302980"/>
<feature type="transmembrane region" description="Helical" evidence="16">
    <location>
        <begin position="633"/>
        <end position="654"/>
    </location>
</feature>
<dbReference type="InterPro" id="IPR003342">
    <property type="entry name" value="ArnT-like_N"/>
</dbReference>
<name>A0A6P8IMM6_ACTTE</name>
<dbReference type="PANTHER" id="PTHR10050">
    <property type="entry name" value="DOLICHYL-PHOSPHATE-MANNOSE--PROTEIN MANNOSYLTRANSFERASE"/>
    <property type="match status" value="1"/>
</dbReference>
<feature type="transmembrane region" description="Helical" evidence="16">
    <location>
        <begin position="237"/>
        <end position="256"/>
    </location>
</feature>
<feature type="region of interest" description="Disordered" evidence="15">
    <location>
        <begin position="1"/>
        <end position="79"/>
    </location>
</feature>
<feature type="transmembrane region" description="Helical" evidence="16">
    <location>
        <begin position="706"/>
        <end position="727"/>
    </location>
</feature>
<dbReference type="Proteomes" id="UP000515163">
    <property type="component" value="Unplaced"/>
</dbReference>
<feature type="domain" description="MIR" evidence="17">
    <location>
        <begin position="443"/>
        <end position="499"/>
    </location>
</feature>
<dbReference type="GeneID" id="116302980"/>
<evidence type="ECO:0000256" key="2">
    <source>
        <dbReference type="ARBA" id="ARBA00004922"/>
    </source>
</evidence>
<evidence type="ECO:0000259" key="17">
    <source>
        <dbReference type="PROSITE" id="PS50919"/>
    </source>
</evidence>
<evidence type="ECO:0000313" key="19">
    <source>
        <dbReference type="RefSeq" id="XP_031568276.1"/>
    </source>
</evidence>
<proteinExistence type="inferred from homology"/>
<evidence type="ECO:0000313" key="18">
    <source>
        <dbReference type="Proteomes" id="UP000515163"/>
    </source>
</evidence>
<dbReference type="InterPro" id="IPR016093">
    <property type="entry name" value="MIR_motif"/>
</dbReference>
<evidence type="ECO:0000256" key="16">
    <source>
        <dbReference type="SAM" id="Phobius"/>
    </source>
</evidence>
<keyword evidence="9" id="KW-0256">Endoplasmic reticulum</keyword>
<feature type="transmembrane region" description="Helical" evidence="16">
    <location>
        <begin position="322"/>
        <end position="343"/>
    </location>
</feature>
<dbReference type="AlphaFoldDB" id="A0A6P8IMM6"/>
<evidence type="ECO:0000256" key="5">
    <source>
        <dbReference type="ARBA" id="ARBA00022676"/>
    </source>
</evidence>
<dbReference type="Pfam" id="PF16192">
    <property type="entry name" value="PMT_4TMC"/>
    <property type="match status" value="1"/>
</dbReference>
<comment type="catalytic activity">
    <reaction evidence="14">
        <text>a di-trans,poly-cis-dolichyl beta-D-mannosyl phosphate + L-seryl-[protein] = 3-O-(alpha-D-mannosyl)-L-seryl-[protein] + a di-trans,poly-cis-dolichyl phosphate + H(+)</text>
        <dbReference type="Rhea" id="RHEA:17377"/>
        <dbReference type="Rhea" id="RHEA-COMP:9863"/>
        <dbReference type="Rhea" id="RHEA-COMP:13546"/>
        <dbReference type="Rhea" id="RHEA-COMP:19498"/>
        <dbReference type="Rhea" id="RHEA-COMP:19501"/>
        <dbReference type="ChEBI" id="CHEBI:15378"/>
        <dbReference type="ChEBI" id="CHEBI:29999"/>
        <dbReference type="ChEBI" id="CHEBI:57683"/>
        <dbReference type="ChEBI" id="CHEBI:58211"/>
        <dbReference type="ChEBI" id="CHEBI:137321"/>
        <dbReference type="EC" id="2.4.1.109"/>
    </reaction>
</comment>
<accession>A0A6P8IMM6</accession>
<dbReference type="GO" id="GO:0005789">
    <property type="term" value="C:endoplasmic reticulum membrane"/>
    <property type="evidence" value="ECO:0007669"/>
    <property type="project" value="UniProtKB-SubCell"/>
</dbReference>
<evidence type="ECO:0000256" key="9">
    <source>
        <dbReference type="ARBA" id="ARBA00022824"/>
    </source>
</evidence>
<dbReference type="Pfam" id="PF02815">
    <property type="entry name" value="MIR"/>
    <property type="match status" value="1"/>
</dbReference>
<feature type="transmembrane region" description="Helical" evidence="16">
    <location>
        <begin position="94"/>
        <end position="113"/>
    </location>
</feature>
<dbReference type="Pfam" id="PF02366">
    <property type="entry name" value="PMT"/>
    <property type="match status" value="1"/>
</dbReference>
<evidence type="ECO:0000256" key="4">
    <source>
        <dbReference type="ARBA" id="ARBA00012839"/>
    </source>
</evidence>
<keyword evidence="10 16" id="KW-1133">Transmembrane helix</keyword>
<dbReference type="SUPFAM" id="SSF82109">
    <property type="entry name" value="MIR domain"/>
    <property type="match status" value="1"/>
</dbReference>
<gene>
    <name evidence="19" type="primary">LOC116302980</name>
</gene>
<protein>
    <recommendedName>
        <fullName evidence="12">Protein O-mannosyl-transferase 2</fullName>
        <ecNumber evidence="4">2.4.1.109</ecNumber>
    </recommendedName>
</protein>
<dbReference type="InterPro" id="IPR027005">
    <property type="entry name" value="PMT-like"/>
</dbReference>
<feature type="compositionally biased region" description="Basic and acidic residues" evidence="15">
    <location>
        <begin position="1"/>
        <end position="40"/>
    </location>
</feature>
<evidence type="ECO:0000256" key="13">
    <source>
        <dbReference type="ARBA" id="ARBA00045085"/>
    </source>
</evidence>
<keyword evidence="8" id="KW-0677">Repeat</keyword>
<keyword evidence="7 16" id="KW-0812">Transmembrane</keyword>
<evidence type="ECO:0000256" key="12">
    <source>
        <dbReference type="ARBA" id="ARBA00039583"/>
    </source>
</evidence>
<feature type="transmembrane region" description="Helical" evidence="16">
    <location>
        <begin position="184"/>
        <end position="206"/>
    </location>
</feature>
<evidence type="ECO:0000256" key="10">
    <source>
        <dbReference type="ARBA" id="ARBA00022989"/>
    </source>
</evidence>
<dbReference type="EC" id="2.4.1.109" evidence="4"/>
<dbReference type="SMART" id="SM00472">
    <property type="entry name" value="MIR"/>
    <property type="match status" value="3"/>
</dbReference>
<evidence type="ECO:0000256" key="15">
    <source>
        <dbReference type="SAM" id="MobiDB-lite"/>
    </source>
</evidence>
<evidence type="ECO:0000256" key="11">
    <source>
        <dbReference type="ARBA" id="ARBA00023136"/>
    </source>
</evidence>
<dbReference type="PANTHER" id="PTHR10050:SF46">
    <property type="entry name" value="PROTEIN O-MANNOSYL-TRANSFERASE 2"/>
    <property type="match status" value="1"/>
</dbReference>
<evidence type="ECO:0000256" key="6">
    <source>
        <dbReference type="ARBA" id="ARBA00022679"/>
    </source>
</evidence>
<evidence type="ECO:0000256" key="14">
    <source>
        <dbReference type="ARBA" id="ARBA00045102"/>
    </source>
</evidence>
<evidence type="ECO:0000256" key="3">
    <source>
        <dbReference type="ARBA" id="ARBA00007222"/>
    </source>
</evidence>
<dbReference type="GO" id="GO:0004169">
    <property type="term" value="F:dolichyl-phosphate-mannose-protein mannosyltransferase activity"/>
    <property type="evidence" value="ECO:0007669"/>
    <property type="project" value="UniProtKB-EC"/>
</dbReference>
<feature type="domain" description="MIR" evidence="17">
    <location>
        <begin position="377"/>
        <end position="433"/>
    </location>
</feature>
<feature type="domain" description="MIR" evidence="17">
    <location>
        <begin position="505"/>
        <end position="561"/>
    </location>
</feature>
<organism evidence="18 19">
    <name type="scientific">Actinia tenebrosa</name>
    <name type="common">Australian red waratah sea anemone</name>
    <dbReference type="NCBI Taxonomy" id="6105"/>
    <lineage>
        <taxon>Eukaryota</taxon>
        <taxon>Metazoa</taxon>
        <taxon>Cnidaria</taxon>
        <taxon>Anthozoa</taxon>
        <taxon>Hexacorallia</taxon>
        <taxon>Actiniaria</taxon>
        <taxon>Actiniidae</taxon>
        <taxon>Actinia</taxon>
    </lineage>
</organism>
<evidence type="ECO:0000256" key="7">
    <source>
        <dbReference type="ARBA" id="ARBA00022692"/>
    </source>
</evidence>
<comment type="catalytic activity">
    <reaction evidence="13">
        <text>a di-trans,poly-cis-dolichyl beta-D-mannosyl phosphate + L-threonyl-[protein] = 3-O-(alpha-D-mannosyl)-L-threonyl-[protein] + a di-trans,poly-cis-dolichyl phosphate + H(+)</text>
        <dbReference type="Rhea" id="RHEA:53396"/>
        <dbReference type="Rhea" id="RHEA-COMP:11060"/>
        <dbReference type="Rhea" id="RHEA-COMP:13547"/>
        <dbReference type="Rhea" id="RHEA-COMP:19498"/>
        <dbReference type="Rhea" id="RHEA-COMP:19501"/>
        <dbReference type="ChEBI" id="CHEBI:15378"/>
        <dbReference type="ChEBI" id="CHEBI:30013"/>
        <dbReference type="ChEBI" id="CHEBI:57683"/>
        <dbReference type="ChEBI" id="CHEBI:58211"/>
        <dbReference type="ChEBI" id="CHEBI:137323"/>
        <dbReference type="EC" id="2.4.1.109"/>
    </reaction>
</comment>
<sequence length="745" mass="85198">MKEEAEQKKDKLSDTEEKEQQNDIEKSAKEKSQEASDESRQNGSVRLRKAKRSSTNKPDNTKKSNGSKKPPKLFPSSKTKSTLAKSLKLNFQKMCSSCGALIALVVVVILTLATRLYKLNDPPHICWDETHFGKHANFYIKGEFFFDVHPPLAKMLIALAGYLSGYDGSFAFDKPGDEYGEHSYVGMRLLCTMLGSLCVPLAYLMVWELTKSTAASVLAACFIIFDNGCITISQYILLDPILMFFIMLSAFCLTKFQSYKNEPYTIQWWIWMFATGISLSCAFSCKWVGLFVILWAGLTTAMELWEILGNLEISLFDVGKHLMARVLGLIVVPITIYLFWFAVHFRMLPNTGPGDGFFSSAFQSTLKGNQLYMYSVPEDLAFGSIITLKNHRGGGALLHSHTHLYPKEHPPEQQQVTGYSHKDDNNKWLVKKAYEQYDSEKPVEFVKNGDWIRLEHVATKRNVHSHNEKPPLTKHHYQVTAYGDNGKGDANDFWRVEVVSGANADNRVKTVKTVFRLVHVNLGCALHMSTKTLPKWGWEQLEVSCNPTIYHQNNLWNVEGHENDRVPKASPELYKPSFFETIYESHLVMAQTNAGFKPKEGEVTSQPWQWPINYRGQVFSGADNRVYLLGNPVIWWFIFGLMTFSIMMFFFYALKAQRGYVDPPQFLARRKRVESIVVWLLIAWSFHYFPFYAMGRVLYFHHYFPAYLFSAMMAGKLNCAFLCRLVSTDPLDPVPCRICLVRRAL</sequence>
<dbReference type="RefSeq" id="XP_031568276.1">
    <property type="nucleotide sequence ID" value="XM_031712416.1"/>
</dbReference>
<comment type="subcellular location">
    <subcellularLocation>
        <location evidence="1">Endoplasmic reticulum membrane</location>
        <topology evidence="1">Multi-pass membrane protein</topology>
    </subcellularLocation>
</comment>
<keyword evidence="6" id="KW-0808">Transferase</keyword>
<reference evidence="19" key="1">
    <citation type="submission" date="2025-08" db="UniProtKB">
        <authorList>
            <consortium name="RefSeq"/>
        </authorList>
    </citation>
    <scope>IDENTIFICATION</scope>
</reference>
<dbReference type="FunCoup" id="A0A6P8IMM6">
    <property type="interactions" value="2110"/>
</dbReference>
<dbReference type="CDD" id="cd23282">
    <property type="entry name" value="beta-trefoil_MIR_POMT2"/>
    <property type="match status" value="1"/>
</dbReference>
<comment type="pathway">
    <text evidence="2">Protein modification; protein glycosylation.</text>
</comment>
<dbReference type="UniPathway" id="UPA00378"/>
<dbReference type="Gene3D" id="2.80.10.50">
    <property type="match status" value="1"/>
</dbReference>
<feature type="transmembrane region" description="Helical" evidence="16">
    <location>
        <begin position="675"/>
        <end position="694"/>
    </location>
</feature>